<evidence type="ECO:0000256" key="4">
    <source>
        <dbReference type="ARBA" id="ARBA00022670"/>
    </source>
</evidence>
<feature type="domain" description="Tail specific protease" evidence="7">
    <location>
        <begin position="1"/>
        <end position="148"/>
    </location>
</feature>
<dbReference type="SMART" id="SM00245">
    <property type="entry name" value="TSPc"/>
    <property type="match status" value="1"/>
</dbReference>
<dbReference type="AlphaFoldDB" id="A0A645E692"/>
<dbReference type="EMBL" id="VSSQ01042484">
    <property type="protein sequence ID" value="MPM96072.1"/>
    <property type="molecule type" value="Genomic_DNA"/>
</dbReference>
<dbReference type="EC" id="3.4.21.-" evidence="8"/>
<evidence type="ECO:0000256" key="1">
    <source>
        <dbReference type="ARBA" id="ARBA00004496"/>
    </source>
</evidence>
<comment type="subcellular location">
    <subcellularLocation>
        <location evidence="1">Cytoplasm</location>
    </subcellularLocation>
</comment>
<reference evidence="8" key="1">
    <citation type="submission" date="2019-08" db="EMBL/GenBank/DDBJ databases">
        <authorList>
            <person name="Kucharzyk K."/>
            <person name="Murdoch R.W."/>
            <person name="Higgins S."/>
            <person name="Loffler F."/>
        </authorList>
    </citation>
    <scope>NUCLEOTIDE SEQUENCE</scope>
</reference>
<evidence type="ECO:0000256" key="3">
    <source>
        <dbReference type="ARBA" id="ARBA00022490"/>
    </source>
</evidence>
<comment type="similarity">
    <text evidence="2">Belongs to the peptidase S41B family.</text>
</comment>
<comment type="caution">
    <text evidence="8">The sequence shown here is derived from an EMBL/GenBank/DDBJ whole genome shotgun (WGS) entry which is preliminary data.</text>
</comment>
<gene>
    <name evidence="8" type="primary">tri1_9</name>
    <name evidence="8" type="ORF">SDC9_143229</name>
</gene>
<sequence>MSDEALSNFVIEMNTYGVHKQGLVLDLRYNNGGNVHREIIDFLRQKQHFRWSYRDQERVSHPNVTPADYPIIVLINERSLSDAEVTSNGIKELGIAKIVGTESYRWIIFTSGAMLVDGSSVRLPAWGCYTLDGKDLEKAGVSPDIYIKNTFKDRVESKDPQLERAIKELLSL</sequence>
<keyword evidence="4 8" id="KW-0645">Protease</keyword>
<protein>
    <submittedName>
        <fullName evidence="8">Tricorn protease</fullName>
        <ecNumber evidence="8">3.4.21.-</ecNumber>
    </submittedName>
</protein>
<dbReference type="Pfam" id="PF03572">
    <property type="entry name" value="Peptidase_S41"/>
    <property type="match status" value="1"/>
</dbReference>
<dbReference type="PANTHER" id="PTHR43253:SF1">
    <property type="entry name" value="TRICORN PROTEASE HOMOLOG 2-RELATED"/>
    <property type="match status" value="1"/>
</dbReference>
<keyword evidence="6" id="KW-0720">Serine protease</keyword>
<dbReference type="PANTHER" id="PTHR43253">
    <property type="entry name" value="TRICORN PROTEASE HOMOLOG 2-RELATED"/>
    <property type="match status" value="1"/>
</dbReference>
<dbReference type="GO" id="GO:0006508">
    <property type="term" value="P:proteolysis"/>
    <property type="evidence" value="ECO:0007669"/>
    <property type="project" value="UniProtKB-KW"/>
</dbReference>
<dbReference type="InterPro" id="IPR005151">
    <property type="entry name" value="Tail-specific_protease"/>
</dbReference>
<evidence type="ECO:0000313" key="8">
    <source>
        <dbReference type="EMBL" id="MPM96072.1"/>
    </source>
</evidence>
<dbReference type="InterPro" id="IPR012393">
    <property type="entry name" value="Tricorn_protease"/>
</dbReference>
<dbReference type="GO" id="GO:0005737">
    <property type="term" value="C:cytoplasm"/>
    <property type="evidence" value="ECO:0007669"/>
    <property type="project" value="UniProtKB-SubCell"/>
</dbReference>
<keyword evidence="3" id="KW-0963">Cytoplasm</keyword>
<evidence type="ECO:0000259" key="7">
    <source>
        <dbReference type="SMART" id="SM00245"/>
    </source>
</evidence>
<accession>A0A645E692</accession>
<proteinExistence type="inferred from homology"/>
<evidence type="ECO:0000256" key="5">
    <source>
        <dbReference type="ARBA" id="ARBA00022801"/>
    </source>
</evidence>
<dbReference type="InterPro" id="IPR029045">
    <property type="entry name" value="ClpP/crotonase-like_dom_sf"/>
</dbReference>
<dbReference type="GO" id="GO:0008236">
    <property type="term" value="F:serine-type peptidase activity"/>
    <property type="evidence" value="ECO:0007669"/>
    <property type="project" value="UniProtKB-KW"/>
</dbReference>
<name>A0A645E692_9ZZZZ</name>
<organism evidence="8">
    <name type="scientific">bioreactor metagenome</name>
    <dbReference type="NCBI Taxonomy" id="1076179"/>
    <lineage>
        <taxon>unclassified sequences</taxon>
        <taxon>metagenomes</taxon>
        <taxon>ecological metagenomes</taxon>
    </lineage>
</organism>
<evidence type="ECO:0000256" key="2">
    <source>
        <dbReference type="ARBA" id="ARBA00008524"/>
    </source>
</evidence>
<dbReference type="SUPFAM" id="SSF52096">
    <property type="entry name" value="ClpP/crotonase"/>
    <property type="match status" value="1"/>
</dbReference>
<keyword evidence="5 8" id="KW-0378">Hydrolase</keyword>
<dbReference type="CDD" id="cd07562">
    <property type="entry name" value="Peptidase_S41_TRI"/>
    <property type="match status" value="1"/>
</dbReference>
<evidence type="ECO:0000256" key="6">
    <source>
        <dbReference type="ARBA" id="ARBA00022825"/>
    </source>
</evidence>
<dbReference type="Gene3D" id="3.90.226.10">
    <property type="entry name" value="2-enoyl-CoA Hydratase, Chain A, domain 1"/>
    <property type="match status" value="1"/>
</dbReference>